<reference evidence="1" key="1">
    <citation type="submission" date="2021-05" db="EMBL/GenBank/DDBJ databases">
        <authorList>
            <person name="Pan Q."/>
            <person name="Jouanno E."/>
            <person name="Zahm M."/>
            <person name="Klopp C."/>
            <person name="Cabau C."/>
            <person name="Louis A."/>
            <person name="Berthelot C."/>
            <person name="Parey E."/>
            <person name="Roest Crollius H."/>
            <person name="Montfort J."/>
            <person name="Robinson-Rechavi M."/>
            <person name="Bouchez O."/>
            <person name="Lampietro C."/>
            <person name="Lopez Roques C."/>
            <person name="Donnadieu C."/>
            <person name="Postlethwait J."/>
            <person name="Bobe J."/>
            <person name="Dillon D."/>
            <person name="Chandos A."/>
            <person name="von Hippel F."/>
            <person name="Guiguen Y."/>
        </authorList>
    </citation>
    <scope>NUCLEOTIDE SEQUENCE</scope>
    <source>
        <strain evidence="1">YG-Jan2019</strain>
    </source>
</reference>
<accession>A0ACC2FGI8</accession>
<keyword evidence="2" id="KW-1185">Reference proteome</keyword>
<protein>
    <submittedName>
        <fullName evidence="1">Uncharacterized protein</fullName>
    </submittedName>
</protein>
<evidence type="ECO:0000313" key="1">
    <source>
        <dbReference type="EMBL" id="KAJ7990486.1"/>
    </source>
</evidence>
<organism evidence="1 2">
    <name type="scientific">Dallia pectoralis</name>
    <name type="common">Alaska blackfish</name>
    <dbReference type="NCBI Taxonomy" id="75939"/>
    <lineage>
        <taxon>Eukaryota</taxon>
        <taxon>Metazoa</taxon>
        <taxon>Chordata</taxon>
        <taxon>Craniata</taxon>
        <taxon>Vertebrata</taxon>
        <taxon>Euteleostomi</taxon>
        <taxon>Actinopterygii</taxon>
        <taxon>Neopterygii</taxon>
        <taxon>Teleostei</taxon>
        <taxon>Protacanthopterygii</taxon>
        <taxon>Esociformes</taxon>
        <taxon>Umbridae</taxon>
        <taxon>Dallia</taxon>
    </lineage>
</organism>
<gene>
    <name evidence="1" type="ORF">DPEC_G00300820</name>
</gene>
<name>A0ACC2FGI8_DALPE</name>
<dbReference type="Proteomes" id="UP001157502">
    <property type="component" value="Chromosome 28"/>
</dbReference>
<proteinExistence type="predicted"/>
<comment type="caution">
    <text evidence="1">The sequence shown here is derived from an EMBL/GenBank/DDBJ whole genome shotgun (WGS) entry which is preliminary data.</text>
</comment>
<sequence length="1019" mass="109804">MPVARLEKEKPSVVLLRAPVDNGSQRVGESVARASAHQGLGVAMVTSPLHITDKHAESNDKEEKPGQQNGISELERETYPINQTGSAFGVTAEPRIRNNCLTRLQEKGLLSTEGTAVPSALFVPDRSLSPREYGQGKVLVANSNHMASVPPSTTTKKQDRNTVVFDKDRTVPSSTPLATFPSLSGQNIGRVNDINTESILLGMQDTLQSPLNQADKIITSGSHTTDPIGTSPLATTKPSIKSPSSPTIFRSAWRTTSAVEVTPASRTLSKNVRSLVSASSTSGNPPAQPSDRLKKQMSVGVSPEGYRSQHPSVSTMTTLLEKMETRTAKTVVMPATVKSSAKVIAPWPTTKLNIVRSSTTLVSDTTSRLHPYVPAPLTKTTAVSQMSATERSAQERQSVSRGDARLSDNTAGILTDSTGNLKTPTSPSRHQTAVDSSELITKHFLKLKDTKGHVSELSRAQGSPGEATEVTNRERSAVQHGTPKTTERPTRDQQHTHVNAMSFPHLLIKHLGATARSNNYRAENLSESLDGENRSFSSQVLSLKMPGGTVTTASQMLSQIISFEKKTQNGSEFSTLRVMHTKYASTVPVSDRKHPVRPLTSTTLGSSARLSMPVGKWVRHGQPLTPLFTTTTDSPTSDITKGLNVSHRASDTPPEGLSDSFTDSEEKGDRRSDASHASPGNELISPSEALLVHELKSEQSGLSTRPAPFAADISAGTRRNNLNHSEPDETMALKTREIVLSDASLQKTTDMIRNKQHLSGASPEPMFSQKLLSSESKATPLAAHKGAGLPSPDLLTGLAVISDDICGSGNYTAEMNLNLGHDLLPGDFVSALGILHVVINLKTNNSQVNLDLKSCCLSPTGQLDELNTTCCVFSRLPLEPQGIRLLPSALSKRASFTIGLFQMINYSMAYLHCHLSVCLRNHAACERAPEAIVPRLGNRVSFGPVLKKDENSSLPEEMDTAAEMETLLVVLGTVVGCSLVAGTLLLLWTAYRRRRADWSVYPESIECCGCLRRGDQIIP</sequence>
<dbReference type="EMBL" id="CM055755">
    <property type="protein sequence ID" value="KAJ7990486.1"/>
    <property type="molecule type" value="Genomic_DNA"/>
</dbReference>
<evidence type="ECO:0000313" key="2">
    <source>
        <dbReference type="Proteomes" id="UP001157502"/>
    </source>
</evidence>